<keyword evidence="2" id="KW-1185">Reference proteome</keyword>
<evidence type="ECO:0000313" key="2">
    <source>
        <dbReference type="Proteomes" id="UP000186922"/>
    </source>
</evidence>
<dbReference type="Proteomes" id="UP000186922">
    <property type="component" value="Unassembled WGS sequence"/>
</dbReference>
<sequence>MLYGSANQALLQSIRQLAVYLPAPSNFHCFPVSRRQQSRFWFLCVCIIFFQSSCKSVIAHLSVRVSGEDRVHPVGEPWRATAGRQNVSKQRRQIWRSVDHHEIIGSGLCDVGPLSKSTGSCYHGKCSKRSGCS</sequence>
<gene>
    <name evidence="1" type="primary">RvY_14638</name>
    <name evidence="1" type="synonym">RvY_14638.2</name>
    <name evidence="1" type="ORF">RvY_14638-2</name>
</gene>
<organism evidence="1 2">
    <name type="scientific">Ramazzottius varieornatus</name>
    <name type="common">Water bear</name>
    <name type="synonym">Tardigrade</name>
    <dbReference type="NCBI Taxonomy" id="947166"/>
    <lineage>
        <taxon>Eukaryota</taxon>
        <taxon>Metazoa</taxon>
        <taxon>Ecdysozoa</taxon>
        <taxon>Tardigrada</taxon>
        <taxon>Eutardigrada</taxon>
        <taxon>Parachela</taxon>
        <taxon>Hypsibioidea</taxon>
        <taxon>Ramazzottiidae</taxon>
        <taxon>Ramazzottius</taxon>
    </lineage>
</organism>
<dbReference type="EMBL" id="BDGG01000010">
    <property type="protein sequence ID" value="GAV04347.1"/>
    <property type="molecule type" value="Genomic_DNA"/>
</dbReference>
<evidence type="ECO:0000313" key="1">
    <source>
        <dbReference type="EMBL" id="GAV04347.1"/>
    </source>
</evidence>
<reference evidence="1 2" key="1">
    <citation type="journal article" date="2016" name="Nat. Commun.">
        <title>Extremotolerant tardigrade genome and improved radiotolerance of human cultured cells by tardigrade-unique protein.</title>
        <authorList>
            <person name="Hashimoto T."/>
            <person name="Horikawa D.D."/>
            <person name="Saito Y."/>
            <person name="Kuwahara H."/>
            <person name="Kozuka-Hata H."/>
            <person name="Shin-I T."/>
            <person name="Minakuchi Y."/>
            <person name="Ohishi K."/>
            <person name="Motoyama A."/>
            <person name="Aizu T."/>
            <person name="Enomoto A."/>
            <person name="Kondo K."/>
            <person name="Tanaka S."/>
            <person name="Hara Y."/>
            <person name="Koshikawa S."/>
            <person name="Sagara H."/>
            <person name="Miura T."/>
            <person name="Yokobori S."/>
            <person name="Miyagawa K."/>
            <person name="Suzuki Y."/>
            <person name="Kubo T."/>
            <person name="Oyama M."/>
            <person name="Kohara Y."/>
            <person name="Fujiyama A."/>
            <person name="Arakawa K."/>
            <person name="Katayama T."/>
            <person name="Toyoda A."/>
            <person name="Kunieda T."/>
        </authorList>
    </citation>
    <scope>NUCLEOTIDE SEQUENCE [LARGE SCALE GENOMIC DNA]</scope>
    <source>
        <strain evidence="1 2">YOKOZUNA-1</strain>
    </source>
</reference>
<protein>
    <submittedName>
        <fullName evidence="1">Uncharacterized protein</fullName>
    </submittedName>
</protein>
<comment type="caution">
    <text evidence="1">The sequence shown here is derived from an EMBL/GenBank/DDBJ whole genome shotgun (WGS) entry which is preliminary data.</text>
</comment>
<accession>A0A1D1VS11</accession>
<name>A0A1D1VS11_RAMVA</name>
<dbReference type="AlphaFoldDB" id="A0A1D1VS11"/>
<proteinExistence type="predicted"/>